<evidence type="ECO:0000256" key="9">
    <source>
        <dbReference type="ARBA" id="ARBA00022801"/>
    </source>
</evidence>
<evidence type="ECO:0000256" key="10">
    <source>
        <dbReference type="ARBA" id="ARBA00022833"/>
    </source>
</evidence>
<dbReference type="InterPro" id="IPR036866">
    <property type="entry name" value="RibonucZ/Hydroxyglut_hydro"/>
</dbReference>
<dbReference type="GO" id="GO:0005739">
    <property type="term" value="C:mitochondrion"/>
    <property type="evidence" value="ECO:0007669"/>
    <property type="project" value="TreeGrafter"/>
</dbReference>
<evidence type="ECO:0000313" key="12">
    <source>
        <dbReference type="EMBL" id="ORZ38846.1"/>
    </source>
</evidence>
<dbReference type="InterPro" id="IPR047151">
    <property type="entry name" value="RNZ2-like"/>
</dbReference>
<evidence type="ECO:0000256" key="2">
    <source>
        <dbReference type="ARBA" id="ARBA00001947"/>
    </source>
</evidence>
<dbReference type="STRING" id="765915.A0A1Y2HW74"/>
<dbReference type="Proteomes" id="UP000193411">
    <property type="component" value="Unassembled WGS sequence"/>
</dbReference>
<evidence type="ECO:0000256" key="3">
    <source>
        <dbReference type="ARBA" id="ARBA00007823"/>
    </source>
</evidence>
<dbReference type="Gene3D" id="3.60.15.10">
    <property type="entry name" value="Ribonuclease Z/Hydroxyacylglutathione hydrolase-like"/>
    <property type="match status" value="2"/>
</dbReference>
<evidence type="ECO:0000256" key="6">
    <source>
        <dbReference type="ARBA" id="ARBA00022722"/>
    </source>
</evidence>
<keyword evidence="13" id="KW-1185">Reference proteome</keyword>
<proteinExistence type="inferred from homology"/>
<feature type="compositionally biased region" description="Low complexity" evidence="11">
    <location>
        <begin position="474"/>
        <end position="483"/>
    </location>
</feature>
<dbReference type="SUPFAM" id="SSF56281">
    <property type="entry name" value="Metallo-hydrolase/oxidoreductase"/>
    <property type="match status" value="2"/>
</dbReference>
<name>A0A1Y2HW74_9FUNG</name>
<keyword evidence="6" id="KW-0540">Nuclease</keyword>
<dbReference type="GO" id="GO:0046872">
    <property type="term" value="F:metal ion binding"/>
    <property type="evidence" value="ECO:0007669"/>
    <property type="project" value="UniProtKB-KW"/>
</dbReference>
<comment type="similarity">
    <text evidence="3">Belongs to the RNase Z family.</text>
</comment>
<reference evidence="12 13" key="1">
    <citation type="submission" date="2016-07" db="EMBL/GenBank/DDBJ databases">
        <title>Pervasive Adenine N6-methylation of Active Genes in Fungi.</title>
        <authorList>
            <consortium name="DOE Joint Genome Institute"/>
            <person name="Mondo S.J."/>
            <person name="Dannebaum R.O."/>
            <person name="Kuo R.C."/>
            <person name="Labutti K."/>
            <person name="Haridas S."/>
            <person name="Kuo A."/>
            <person name="Salamov A."/>
            <person name="Ahrendt S.R."/>
            <person name="Lipzen A."/>
            <person name="Sullivan W."/>
            <person name="Andreopoulos W.B."/>
            <person name="Clum A."/>
            <person name="Lindquist E."/>
            <person name="Daum C."/>
            <person name="Ramamoorthy G.K."/>
            <person name="Gryganskyi A."/>
            <person name="Culley D."/>
            <person name="Magnuson J.K."/>
            <person name="James T.Y."/>
            <person name="O'Malley M.A."/>
            <person name="Stajich J.E."/>
            <person name="Spatafora J.W."/>
            <person name="Visel A."/>
            <person name="Grigoriev I.V."/>
        </authorList>
    </citation>
    <scope>NUCLEOTIDE SEQUENCE [LARGE SCALE GENOMIC DNA]</scope>
    <source>
        <strain evidence="12 13">PL171</strain>
    </source>
</reference>
<feature type="region of interest" description="Disordered" evidence="11">
    <location>
        <begin position="417"/>
        <end position="497"/>
    </location>
</feature>
<dbReference type="PANTHER" id="PTHR12553">
    <property type="entry name" value="ZINC PHOSPHODIESTERASE ELAC PROTEIN 2"/>
    <property type="match status" value="1"/>
</dbReference>
<evidence type="ECO:0000256" key="7">
    <source>
        <dbReference type="ARBA" id="ARBA00022723"/>
    </source>
</evidence>
<evidence type="ECO:0000256" key="4">
    <source>
        <dbReference type="ARBA" id="ARBA00012477"/>
    </source>
</evidence>
<keyword evidence="8" id="KW-0255">Endonuclease</keyword>
<gene>
    <name evidence="12" type="ORF">BCR44DRAFT_1282705</name>
</gene>
<sequence>MQRNKGPRQQPPIKGDAASLIGTPFPCSVAYVFRGPEVPGKFDVQAAKALGLKPGPNFGRLQRGLSVTLDDGRVIQPSDVVGPAKPAQVFSVLDLPTVEHVRTAHASDPLAAILDHGNPKDVVAFHLVGKSVAQTPEFAALVQDTTRFHPSTRHFLIGPDYAGEPVSFTSSAVTQSMFNLTVPGYFPAYQQEPARHTLSPVANLPSVTLAKPLTNIGIEPKYIVEPMEHAKRADILATASRLIASNDKLKDHTTECVPVTQDDGDWVIVPLGTGSAIPSIFRNVSSTLISTPAGPILLDCGEGTLGQLSRLLPVDSDAPAATLAPTNLVQLRHPTLQHLLSSLRLIFVSHLHADHHLGLARILCETNHAITIIGPWRLWNYLRELDSFHPIKLDRITFVDAGDLLIDPTAAKAAQTAGKGYRGGGANKQKATAARPDAKVEPTPSQVSPMALASVATDAFGRTTSNNQRKRSRSPSPSSPARAGTAGTTSAQADDAAAVSTTLVETELDRPMDDLALGPLADGLLDITELPRTPDRLVPVLASYELASLHTTVVVHRSFSYALRLVSSASPDLSLVFSGDTRPTDRLVQLGRAGGLRPQLLIHEATFESDMGDEAKAKLHSTTAEAVTVFERMGACNLLLTHFSQRYPKMPRLKRPCIPRTSPWRLI</sequence>
<evidence type="ECO:0000256" key="11">
    <source>
        <dbReference type="SAM" id="MobiDB-lite"/>
    </source>
</evidence>
<protein>
    <recommendedName>
        <fullName evidence="4">ribonuclease Z</fullName>
        <ecNumber evidence="4">3.1.26.11</ecNumber>
    </recommendedName>
</protein>
<dbReference type="GO" id="GO:0042781">
    <property type="term" value="F:3'-tRNA processing endoribonuclease activity"/>
    <property type="evidence" value="ECO:0007669"/>
    <property type="project" value="UniProtKB-EC"/>
</dbReference>
<organism evidence="12 13">
    <name type="scientific">Catenaria anguillulae PL171</name>
    <dbReference type="NCBI Taxonomy" id="765915"/>
    <lineage>
        <taxon>Eukaryota</taxon>
        <taxon>Fungi</taxon>
        <taxon>Fungi incertae sedis</taxon>
        <taxon>Blastocladiomycota</taxon>
        <taxon>Blastocladiomycetes</taxon>
        <taxon>Blastocladiales</taxon>
        <taxon>Catenariaceae</taxon>
        <taxon>Catenaria</taxon>
    </lineage>
</organism>
<comment type="cofactor">
    <cofactor evidence="2">
        <name>Zn(2+)</name>
        <dbReference type="ChEBI" id="CHEBI:29105"/>
    </cofactor>
</comment>
<accession>A0A1Y2HW74</accession>
<evidence type="ECO:0000313" key="13">
    <source>
        <dbReference type="Proteomes" id="UP000193411"/>
    </source>
</evidence>
<dbReference type="OrthoDB" id="527344at2759"/>
<keyword evidence="9" id="KW-0378">Hydrolase</keyword>
<evidence type="ECO:0000256" key="8">
    <source>
        <dbReference type="ARBA" id="ARBA00022759"/>
    </source>
</evidence>
<dbReference type="EMBL" id="MCFL01000007">
    <property type="protein sequence ID" value="ORZ38846.1"/>
    <property type="molecule type" value="Genomic_DNA"/>
</dbReference>
<keyword evidence="10" id="KW-0862">Zinc</keyword>
<dbReference type="GO" id="GO:1990180">
    <property type="term" value="P:mitochondrial tRNA 3'-end processing"/>
    <property type="evidence" value="ECO:0007669"/>
    <property type="project" value="TreeGrafter"/>
</dbReference>
<evidence type="ECO:0000256" key="1">
    <source>
        <dbReference type="ARBA" id="ARBA00000402"/>
    </source>
</evidence>
<keyword evidence="5" id="KW-0819">tRNA processing</keyword>
<comment type="catalytic activity">
    <reaction evidence="1">
        <text>Endonucleolytic cleavage of RNA, removing extra 3' nucleotides from tRNA precursor, generating 3' termini of tRNAs. A 3'-hydroxy group is left at the tRNA terminus and a 5'-phosphoryl group is left at the trailer molecule.</text>
        <dbReference type="EC" id="3.1.26.11"/>
    </reaction>
</comment>
<comment type="caution">
    <text evidence="12">The sequence shown here is derived from an EMBL/GenBank/DDBJ whole genome shotgun (WGS) entry which is preliminary data.</text>
</comment>
<dbReference type="EC" id="3.1.26.11" evidence="4"/>
<evidence type="ECO:0000256" key="5">
    <source>
        <dbReference type="ARBA" id="ARBA00022694"/>
    </source>
</evidence>
<dbReference type="PANTHER" id="PTHR12553:SF49">
    <property type="entry name" value="ZINC PHOSPHODIESTERASE ELAC PROTEIN 2"/>
    <property type="match status" value="1"/>
</dbReference>
<keyword evidence="7" id="KW-0479">Metal-binding</keyword>
<dbReference type="AlphaFoldDB" id="A0A1Y2HW74"/>